<dbReference type="Pfam" id="PF10694">
    <property type="entry name" value="DUF2500"/>
    <property type="match status" value="1"/>
</dbReference>
<reference evidence="3" key="1">
    <citation type="submission" date="2016-05" db="EMBL/GenBank/DDBJ databases">
        <title>Whole genome shotgun sequencing of cultured foodborne pathogen.</title>
        <authorList>
            <person name="Zheng J."/>
            <person name="Timme R."/>
            <person name="Allard M."/>
            <person name="Strain E."/>
            <person name="Luo Y."/>
            <person name="Brown E."/>
        </authorList>
    </citation>
    <scope>NUCLEOTIDE SEQUENCE [LARGE SCALE GENOMIC DNA]</scope>
    <source>
        <strain evidence="3">CFSAN034343</strain>
    </source>
</reference>
<organism evidence="2 3">
    <name type="scientific">Paenibacillus polymyxa</name>
    <name type="common">Bacillus polymyxa</name>
    <dbReference type="NCBI Taxonomy" id="1406"/>
    <lineage>
        <taxon>Bacteria</taxon>
        <taxon>Bacillati</taxon>
        <taxon>Bacillota</taxon>
        <taxon>Bacilli</taxon>
        <taxon>Bacillales</taxon>
        <taxon>Paenibacillaceae</taxon>
        <taxon>Paenibacillus</taxon>
    </lineage>
</organism>
<evidence type="ECO:0008006" key="4">
    <source>
        <dbReference type="Google" id="ProtNLM"/>
    </source>
</evidence>
<accession>A0ABX2ZCS1</accession>
<name>A0ABX2ZCS1_PAEPO</name>
<gene>
    <name evidence="2" type="ORF">A7312_26775</name>
</gene>
<evidence type="ECO:0000256" key="1">
    <source>
        <dbReference type="SAM" id="Phobius"/>
    </source>
</evidence>
<keyword evidence="1" id="KW-0472">Membrane</keyword>
<dbReference type="RefSeq" id="WP_068939542.1">
    <property type="nucleotide sequence ID" value="NZ_CP109848.1"/>
</dbReference>
<evidence type="ECO:0000313" key="2">
    <source>
        <dbReference type="EMBL" id="ODA09261.1"/>
    </source>
</evidence>
<dbReference type="EMBL" id="LYND01000123">
    <property type="protein sequence ID" value="ODA09261.1"/>
    <property type="molecule type" value="Genomic_DNA"/>
</dbReference>
<keyword evidence="1" id="KW-1133">Transmembrane helix</keyword>
<sequence length="110" mass="12756">MGWIVLIVIIGLIVWGFIALMRNDEKNAKQPIIVRNATVVDKRVQWSEGSSLKFYYLTCEFEDLEREEVSVPEEKYGLFVVGDEVKVTKQGDWVQAERILKRSVQNESHI</sequence>
<feature type="transmembrane region" description="Helical" evidence="1">
    <location>
        <begin position="6"/>
        <end position="23"/>
    </location>
</feature>
<protein>
    <recommendedName>
        <fullName evidence="4">DUF2500 domain-containing protein</fullName>
    </recommendedName>
</protein>
<dbReference type="Proteomes" id="UP000094974">
    <property type="component" value="Unassembled WGS sequence"/>
</dbReference>
<keyword evidence="3" id="KW-1185">Reference proteome</keyword>
<comment type="caution">
    <text evidence="2">The sequence shown here is derived from an EMBL/GenBank/DDBJ whole genome shotgun (WGS) entry which is preliminary data.</text>
</comment>
<dbReference type="InterPro" id="IPR019635">
    <property type="entry name" value="DUF2500"/>
</dbReference>
<keyword evidence="1" id="KW-0812">Transmembrane</keyword>
<evidence type="ECO:0000313" key="3">
    <source>
        <dbReference type="Proteomes" id="UP000094974"/>
    </source>
</evidence>
<proteinExistence type="predicted"/>